<organism evidence="1 2">
    <name type="scientific">Paragemmobacter aquarius</name>
    <dbReference type="NCBI Taxonomy" id="2169400"/>
    <lineage>
        <taxon>Bacteria</taxon>
        <taxon>Pseudomonadati</taxon>
        <taxon>Pseudomonadota</taxon>
        <taxon>Alphaproteobacteria</taxon>
        <taxon>Rhodobacterales</taxon>
        <taxon>Paracoccaceae</taxon>
        <taxon>Paragemmobacter</taxon>
    </lineage>
</organism>
<accession>A0A2S0UJQ6</accession>
<dbReference type="GO" id="GO:0004497">
    <property type="term" value="F:monooxygenase activity"/>
    <property type="evidence" value="ECO:0007669"/>
    <property type="project" value="UniProtKB-KW"/>
</dbReference>
<dbReference type="Proteomes" id="UP000244496">
    <property type="component" value="Chromosome"/>
</dbReference>
<keyword evidence="1" id="KW-0560">Oxidoreductase</keyword>
<name>A0A2S0UJQ6_9RHOB</name>
<dbReference type="NCBIfam" id="NF045923">
    <property type="entry name" value="SpheroidMoxCrtARhod"/>
    <property type="match status" value="1"/>
</dbReference>
<keyword evidence="1" id="KW-0503">Monooxygenase</keyword>
<dbReference type="RefSeq" id="WP_108434863.1">
    <property type="nucleotide sequence ID" value="NZ_CP028918.1"/>
</dbReference>
<dbReference type="KEGG" id="geh:HYN69_05480"/>
<keyword evidence="2" id="KW-1185">Reference proteome</keyword>
<proteinExistence type="predicted"/>
<dbReference type="EMBL" id="CP028918">
    <property type="protein sequence ID" value="AWB48039.1"/>
    <property type="molecule type" value="Genomic_DNA"/>
</dbReference>
<dbReference type="InterPro" id="IPR049574">
    <property type="entry name" value="CrtA-like"/>
</dbReference>
<reference evidence="1 2" key="1">
    <citation type="submission" date="2018-04" db="EMBL/GenBank/DDBJ databases">
        <title>Genome sequencing of Gemmobacter.</title>
        <authorList>
            <person name="Yi H."/>
            <person name="Baek M.-G."/>
        </authorList>
    </citation>
    <scope>NUCLEOTIDE SEQUENCE [LARGE SCALE GENOMIC DNA]</scope>
    <source>
        <strain evidence="1 2">HYN0069</strain>
    </source>
</reference>
<dbReference type="CDD" id="cd21650">
    <property type="entry name" value="CrtA-like"/>
    <property type="match status" value="1"/>
</dbReference>
<evidence type="ECO:0000313" key="2">
    <source>
        <dbReference type="Proteomes" id="UP000244496"/>
    </source>
</evidence>
<gene>
    <name evidence="1" type="ORF">HYN69_05480</name>
</gene>
<sequence length="225" mass="24767">MPRLWVIGQMALARLALRRESRALFWKLCGSGTGEGFTPRPNWGVWAILSVWPDEATARDRTTNGPVWQAWRGKARESWTVFLDPVSARGAWAGVNPFLPDTPVTAPTGPLAALTRATVKPARALRFWNRVPSISATIGSDPNVTFKIGIGELPLLHQVTFSIWPDAASMANFARGDGPHGRAIAAVREGQWFREELYARFRLLGATGTWNGQDPLAPLMQERAA</sequence>
<dbReference type="AlphaFoldDB" id="A0A2S0UJQ6"/>
<evidence type="ECO:0000313" key="1">
    <source>
        <dbReference type="EMBL" id="AWB48039.1"/>
    </source>
</evidence>
<protein>
    <submittedName>
        <fullName evidence="1">Spheroidene monooxygenase</fullName>
    </submittedName>
</protein>